<reference evidence="10 11" key="1">
    <citation type="submission" date="2016-08" db="EMBL/GenBank/DDBJ databases">
        <title>Analysis of Carbohydrate Active Enzymes in Thermogemmatispora T81 Reveals Carbohydrate Degradation Ability.</title>
        <authorList>
            <person name="Tomazini A."/>
            <person name="Lal S."/>
            <person name="Stott M."/>
            <person name="Henrissat B."/>
            <person name="Polikarpov I."/>
            <person name="Sparling R."/>
            <person name="Levin D.B."/>
        </authorList>
    </citation>
    <scope>NUCLEOTIDE SEQUENCE [LARGE SCALE GENOMIC DNA]</scope>
    <source>
        <strain evidence="10 11">T81</strain>
    </source>
</reference>
<feature type="domain" description="DAGKc" evidence="9">
    <location>
        <begin position="2"/>
        <end position="130"/>
    </location>
</feature>
<dbReference type="PANTHER" id="PTHR12358">
    <property type="entry name" value="SPHINGOSINE KINASE"/>
    <property type="match status" value="1"/>
</dbReference>
<dbReference type="Pfam" id="PF19279">
    <property type="entry name" value="YegS_C"/>
    <property type="match status" value="1"/>
</dbReference>
<dbReference type="Gene3D" id="3.40.50.10330">
    <property type="entry name" value="Probable inorganic polyphosphate/atp-NAD kinase, domain 1"/>
    <property type="match status" value="1"/>
</dbReference>
<evidence type="ECO:0000259" key="9">
    <source>
        <dbReference type="PROSITE" id="PS50146"/>
    </source>
</evidence>
<dbReference type="OrthoDB" id="142078at2"/>
<dbReference type="Proteomes" id="UP000248706">
    <property type="component" value="Unassembled WGS sequence"/>
</dbReference>
<dbReference type="Gene3D" id="2.60.200.40">
    <property type="match status" value="1"/>
</dbReference>
<evidence type="ECO:0000256" key="6">
    <source>
        <dbReference type="ARBA" id="ARBA00022840"/>
    </source>
</evidence>
<keyword evidence="8" id="KW-1208">Phospholipid metabolism</keyword>
<name>A0A328VK76_9CHLR</name>
<evidence type="ECO:0000256" key="2">
    <source>
        <dbReference type="ARBA" id="ARBA00005983"/>
    </source>
</evidence>
<evidence type="ECO:0000256" key="8">
    <source>
        <dbReference type="ARBA" id="ARBA00023264"/>
    </source>
</evidence>
<dbReference type="SMART" id="SM00046">
    <property type="entry name" value="DAGKc"/>
    <property type="match status" value="1"/>
</dbReference>
<keyword evidence="7" id="KW-0444">Lipid biosynthesis</keyword>
<protein>
    <recommendedName>
        <fullName evidence="9">DAGKc domain-containing protein</fullName>
    </recommendedName>
</protein>
<dbReference type="InterPro" id="IPR050187">
    <property type="entry name" value="Lipid_Phosphate_FormReg"/>
</dbReference>
<keyword evidence="11" id="KW-1185">Reference proteome</keyword>
<dbReference type="GO" id="GO:0005524">
    <property type="term" value="F:ATP binding"/>
    <property type="evidence" value="ECO:0007669"/>
    <property type="project" value="UniProtKB-KW"/>
</dbReference>
<sequence length="359" mass="37429">MPGKRRAIVIHSPHSGRAPQLEEALKLLQEADIELVRVEPITNLNELPSQGSTWLAQGIDLAIAAGGDGLVGGMIRHVIKEGPPLAILPLGTANDTARSLAIPQDLPGAVEVIVGGQEAAIDVGMALPAEASSPASGPGDEEAASDYFCHTLTIGLNVEFARLATSSEMRERFGAMTYPLAALEALRAHEPLEVVLDFEEPSGSLAAQQQCQGQAQAVAELRYQVLQVAVINAPVFGGPLQLSIPGASVTDHLLDIVVVQGLDWKEIASAIGQLFAGGESEQSEAGEGATGHPAELTALPGLHHWRASGVTISTPAGPCEATLDGEVKGKTPITVRIAPERLRVLVPTTWQAQTAETGT</sequence>
<dbReference type="Pfam" id="PF00781">
    <property type="entry name" value="DAGK_cat"/>
    <property type="match status" value="1"/>
</dbReference>
<evidence type="ECO:0000313" key="10">
    <source>
        <dbReference type="EMBL" id="RAQ98298.1"/>
    </source>
</evidence>
<evidence type="ECO:0000256" key="1">
    <source>
        <dbReference type="ARBA" id="ARBA00001946"/>
    </source>
</evidence>
<keyword evidence="7" id="KW-0443">Lipid metabolism</keyword>
<dbReference type="InterPro" id="IPR016064">
    <property type="entry name" value="NAD/diacylglycerol_kinase_sf"/>
</dbReference>
<dbReference type="SUPFAM" id="SSF111331">
    <property type="entry name" value="NAD kinase/diacylglycerol kinase-like"/>
    <property type="match status" value="1"/>
</dbReference>
<comment type="similarity">
    <text evidence="2">Belongs to the diacylglycerol/lipid kinase family.</text>
</comment>
<accession>A0A328VK76</accession>
<dbReference type="PROSITE" id="PS50146">
    <property type="entry name" value="DAGK"/>
    <property type="match status" value="1"/>
</dbReference>
<evidence type="ECO:0000313" key="11">
    <source>
        <dbReference type="Proteomes" id="UP000248706"/>
    </source>
</evidence>
<proteinExistence type="inferred from homology"/>
<dbReference type="InterPro" id="IPR001206">
    <property type="entry name" value="Diacylglycerol_kinase_cat_dom"/>
</dbReference>
<keyword evidence="7" id="KW-0594">Phospholipid biosynthesis</keyword>
<organism evidence="10 11">
    <name type="scientific">Thermogemmatispora tikiterensis</name>
    <dbReference type="NCBI Taxonomy" id="1825093"/>
    <lineage>
        <taxon>Bacteria</taxon>
        <taxon>Bacillati</taxon>
        <taxon>Chloroflexota</taxon>
        <taxon>Ktedonobacteria</taxon>
        <taxon>Thermogemmatisporales</taxon>
        <taxon>Thermogemmatisporaceae</taxon>
        <taxon>Thermogemmatispora</taxon>
    </lineage>
</organism>
<keyword evidence="3" id="KW-0808">Transferase</keyword>
<comment type="cofactor">
    <cofactor evidence="1">
        <name>Mg(2+)</name>
        <dbReference type="ChEBI" id="CHEBI:18420"/>
    </cofactor>
</comment>
<dbReference type="PANTHER" id="PTHR12358:SF54">
    <property type="entry name" value="SPHINGOSINE KINASE RELATED PROTEIN"/>
    <property type="match status" value="1"/>
</dbReference>
<evidence type="ECO:0000256" key="7">
    <source>
        <dbReference type="ARBA" id="ARBA00023209"/>
    </source>
</evidence>
<dbReference type="RefSeq" id="WP_112433465.1">
    <property type="nucleotide sequence ID" value="NZ_MCIF01000002.1"/>
</dbReference>
<keyword evidence="4" id="KW-0547">Nucleotide-binding</keyword>
<evidence type="ECO:0000256" key="4">
    <source>
        <dbReference type="ARBA" id="ARBA00022741"/>
    </source>
</evidence>
<keyword evidence="6" id="KW-0067">ATP-binding</keyword>
<gene>
    <name evidence="10" type="ORF">A4R35_22350</name>
</gene>
<dbReference type="InterPro" id="IPR045540">
    <property type="entry name" value="YegS/DAGK_C"/>
</dbReference>
<dbReference type="GO" id="GO:0016301">
    <property type="term" value="F:kinase activity"/>
    <property type="evidence" value="ECO:0007669"/>
    <property type="project" value="UniProtKB-KW"/>
</dbReference>
<keyword evidence="5" id="KW-0418">Kinase</keyword>
<dbReference type="GO" id="GO:0008654">
    <property type="term" value="P:phospholipid biosynthetic process"/>
    <property type="evidence" value="ECO:0007669"/>
    <property type="project" value="UniProtKB-KW"/>
</dbReference>
<dbReference type="EMBL" id="MCIF01000002">
    <property type="protein sequence ID" value="RAQ98298.1"/>
    <property type="molecule type" value="Genomic_DNA"/>
</dbReference>
<dbReference type="AlphaFoldDB" id="A0A328VK76"/>
<dbReference type="InterPro" id="IPR017438">
    <property type="entry name" value="ATP-NAD_kinase_N"/>
</dbReference>
<evidence type="ECO:0000256" key="3">
    <source>
        <dbReference type="ARBA" id="ARBA00022679"/>
    </source>
</evidence>
<evidence type="ECO:0000256" key="5">
    <source>
        <dbReference type="ARBA" id="ARBA00022777"/>
    </source>
</evidence>
<comment type="caution">
    <text evidence="10">The sequence shown here is derived from an EMBL/GenBank/DDBJ whole genome shotgun (WGS) entry which is preliminary data.</text>
</comment>